<evidence type="ECO:0000313" key="2">
    <source>
        <dbReference type="Proteomes" id="UP000029121"/>
    </source>
</evidence>
<proteinExistence type="predicted"/>
<dbReference type="Proteomes" id="UP000029121">
    <property type="component" value="Unassembled WGS sequence"/>
</dbReference>
<organism evidence="1 2">
    <name type="scientific">Capsella rubella</name>
    <dbReference type="NCBI Taxonomy" id="81985"/>
    <lineage>
        <taxon>Eukaryota</taxon>
        <taxon>Viridiplantae</taxon>
        <taxon>Streptophyta</taxon>
        <taxon>Embryophyta</taxon>
        <taxon>Tracheophyta</taxon>
        <taxon>Spermatophyta</taxon>
        <taxon>Magnoliopsida</taxon>
        <taxon>eudicotyledons</taxon>
        <taxon>Gunneridae</taxon>
        <taxon>Pentapetalae</taxon>
        <taxon>rosids</taxon>
        <taxon>malvids</taxon>
        <taxon>Brassicales</taxon>
        <taxon>Brassicaceae</taxon>
        <taxon>Camelineae</taxon>
        <taxon>Capsella</taxon>
    </lineage>
</organism>
<dbReference type="KEGG" id="crb:17890570"/>
<gene>
    <name evidence="1" type="ORF">CARUB_v10016293mg</name>
</gene>
<dbReference type="STRING" id="81985.R0I8Y2"/>
<accession>R0I8Y2</accession>
<dbReference type="OrthoDB" id="1712255at2759"/>
<dbReference type="eggNOG" id="ENOG502SKAP">
    <property type="taxonomic scope" value="Eukaryota"/>
</dbReference>
<sequence>MASESSAAKMLSFFYGVTGNRIVHPTHGRLSHYYPSCHMMDYVVHSMNITLCDNFDFKQANPYYHPYILRLYCGVLFWIQCLRAGNNVNALTDVQYRFLNRFLNNHPLETLAIPGPLLELFKTLCSSQPEFPHNGKVYPQIPAQPGPARRDAFMGNLLESYFLPNVPGIFALLEDLNRLFSQYPPVYPKRGRHIPVTEDAVSTFGHKTFGSHANRTEAEKWSLVSPGLQYPCEADQKLNEAFAECYNDFDFQVTAATDNLESISSFLHLKHRMTWFTQVKGVADDVAASFEGSGTLADCPPHGLVANQVMVCLSKPKNLPDPPTCIADKRATYEFSYKLKSTAFNLSPLTEAVAAFSQTHVRMFPNHPFFGTFGSKTLDHGPFWNRRPIGSSLTDDSSNLTIPSIVKQAFKSKVPAT</sequence>
<protein>
    <submittedName>
        <fullName evidence="1">Uncharacterized protein</fullName>
    </submittedName>
</protein>
<name>R0I8Y2_9BRAS</name>
<dbReference type="EMBL" id="KB870807">
    <property type="protein sequence ID" value="EOA32963.1"/>
    <property type="molecule type" value="Genomic_DNA"/>
</dbReference>
<keyword evidence="2" id="KW-1185">Reference proteome</keyword>
<reference evidence="2" key="1">
    <citation type="journal article" date="2013" name="Nat. Genet.">
        <title>The Capsella rubella genome and the genomic consequences of rapid mating system evolution.</title>
        <authorList>
            <person name="Slotte T."/>
            <person name="Hazzouri K.M."/>
            <person name="Agren J.A."/>
            <person name="Koenig D."/>
            <person name="Maumus F."/>
            <person name="Guo Y.L."/>
            <person name="Steige K."/>
            <person name="Platts A.E."/>
            <person name="Escobar J.S."/>
            <person name="Newman L.K."/>
            <person name="Wang W."/>
            <person name="Mandakova T."/>
            <person name="Vello E."/>
            <person name="Smith L.M."/>
            <person name="Henz S.R."/>
            <person name="Steffen J."/>
            <person name="Takuno S."/>
            <person name="Brandvain Y."/>
            <person name="Coop G."/>
            <person name="Andolfatto P."/>
            <person name="Hu T.T."/>
            <person name="Blanchette M."/>
            <person name="Clark R.M."/>
            <person name="Quesneville H."/>
            <person name="Nordborg M."/>
            <person name="Gaut B.S."/>
            <person name="Lysak M.A."/>
            <person name="Jenkins J."/>
            <person name="Grimwood J."/>
            <person name="Chapman J."/>
            <person name="Prochnik S."/>
            <person name="Shu S."/>
            <person name="Rokhsar D."/>
            <person name="Schmutz J."/>
            <person name="Weigel D."/>
            <person name="Wright S.I."/>
        </authorList>
    </citation>
    <scope>NUCLEOTIDE SEQUENCE [LARGE SCALE GENOMIC DNA]</scope>
    <source>
        <strain evidence="2">cv. Monte Gargano</strain>
    </source>
</reference>
<evidence type="ECO:0000313" key="1">
    <source>
        <dbReference type="EMBL" id="EOA32963.1"/>
    </source>
</evidence>
<dbReference type="AlphaFoldDB" id="R0I8Y2"/>